<accession>A0A4R7Z9H2</accession>
<gene>
    <name evidence="1" type="ORF">EV650_7690</name>
</gene>
<protein>
    <submittedName>
        <fullName evidence="1">Uncharacterized protein</fullName>
    </submittedName>
</protein>
<comment type="caution">
    <text evidence="1">The sequence shown here is derived from an EMBL/GenBank/DDBJ whole genome shotgun (WGS) entry which is preliminary data.</text>
</comment>
<sequence>MRAYSWRTDSDCVSLRNHWVIKSAGNLDDHGENSTFIATMYLHWAFVRLKSLHWTRPTFALRIRLGRCEQLDADINNYRILCAYDDVRECVR</sequence>
<dbReference type="EMBL" id="SODF01000004">
    <property type="protein sequence ID" value="TDW14107.1"/>
    <property type="molecule type" value="Genomic_DNA"/>
</dbReference>
<name>A0A4R7Z9H2_9ACTN</name>
<evidence type="ECO:0000313" key="1">
    <source>
        <dbReference type="EMBL" id="TDW14107.1"/>
    </source>
</evidence>
<organism evidence="1 2">
    <name type="scientific">Kribbella kalugense</name>
    <dbReference type="NCBI Taxonomy" id="2512221"/>
    <lineage>
        <taxon>Bacteria</taxon>
        <taxon>Bacillati</taxon>
        <taxon>Actinomycetota</taxon>
        <taxon>Actinomycetes</taxon>
        <taxon>Propionibacteriales</taxon>
        <taxon>Kribbellaceae</taxon>
        <taxon>Kribbella</taxon>
    </lineage>
</organism>
<keyword evidence="2" id="KW-1185">Reference proteome</keyword>
<proteinExistence type="predicted"/>
<dbReference type="AlphaFoldDB" id="A0A4R7Z9H2"/>
<evidence type="ECO:0000313" key="2">
    <source>
        <dbReference type="Proteomes" id="UP000295447"/>
    </source>
</evidence>
<reference evidence="1 2" key="1">
    <citation type="submission" date="2019-03" db="EMBL/GenBank/DDBJ databases">
        <title>Genomic Encyclopedia of Type Strains, Phase III (KMG-III): the genomes of soil and plant-associated and newly described type strains.</title>
        <authorList>
            <person name="Whitman W."/>
        </authorList>
    </citation>
    <scope>NUCLEOTIDE SEQUENCE [LARGE SCALE GENOMIC DNA]</scope>
    <source>
        <strain evidence="1 2">VKM Ac-2570</strain>
    </source>
</reference>
<dbReference type="Proteomes" id="UP000295447">
    <property type="component" value="Unassembled WGS sequence"/>
</dbReference>